<dbReference type="EMBL" id="JYDP01007664">
    <property type="protein sequence ID" value="KRY64866.1"/>
    <property type="molecule type" value="Genomic_DNA"/>
</dbReference>
<reference evidence="1 2" key="1">
    <citation type="submission" date="2015-01" db="EMBL/GenBank/DDBJ databases">
        <title>Evolution of Trichinella species and genotypes.</title>
        <authorList>
            <person name="Korhonen P.K."/>
            <person name="Edoardo P."/>
            <person name="Giuseppe L.R."/>
            <person name="Gasser R.B."/>
        </authorList>
    </citation>
    <scope>NUCLEOTIDE SEQUENCE [LARGE SCALE GENOMIC DNA]</scope>
    <source>
        <strain evidence="1">ISS1029</strain>
    </source>
</reference>
<dbReference type="Proteomes" id="UP000055024">
    <property type="component" value="Unassembled WGS sequence"/>
</dbReference>
<comment type="caution">
    <text evidence="1">The sequence shown here is derived from an EMBL/GenBank/DDBJ whole genome shotgun (WGS) entry which is preliminary data.</text>
</comment>
<evidence type="ECO:0000313" key="1">
    <source>
        <dbReference type="EMBL" id="KRY64866.1"/>
    </source>
</evidence>
<proteinExistence type="predicted"/>
<accession>A0A0V1DUS2</accession>
<evidence type="ECO:0000313" key="2">
    <source>
        <dbReference type="Proteomes" id="UP000055024"/>
    </source>
</evidence>
<dbReference type="AlphaFoldDB" id="A0A0V1DUS2"/>
<name>A0A0V1DUS2_9BILA</name>
<organism evidence="1 2">
    <name type="scientific">Trichinella zimbabwensis</name>
    <dbReference type="NCBI Taxonomy" id="268475"/>
    <lineage>
        <taxon>Eukaryota</taxon>
        <taxon>Metazoa</taxon>
        <taxon>Ecdysozoa</taxon>
        <taxon>Nematoda</taxon>
        <taxon>Enoplea</taxon>
        <taxon>Dorylaimia</taxon>
        <taxon>Trichinellida</taxon>
        <taxon>Trichinellidae</taxon>
        <taxon>Trichinella</taxon>
    </lineage>
</organism>
<sequence>MDYINGFLYIETTLHPRDEAYLIMVNNDWSEVLFWLGLCVV</sequence>
<protein>
    <submittedName>
        <fullName evidence="1">Uncharacterized protein</fullName>
    </submittedName>
</protein>
<gene>
    <name evidence="1" type="ORF">T11_8539</name>
</gene>
<keyword evidence="2" id="KW-1185">Reference proteome</keyword>